<dbReference type="Proteomes" id="UP001352223">
    <property type="component" value="Unassembled WGS sequence"/>
</dbReference>
<protein>
    <submittedName>
        <fullName evidence="1">Uncharacterized protein</fullName>
    </submittedName>
</protein>
<evidence type="ECO:0000313" key="1">
    <source>
        <dbReference type="EMBL" id="MEB3959240.1"/>
    </source>
</evidence>
<comment type="caution">
    <text evidence="1">The sequence shown here is derived from an EMBL/GenBank/DDBJ whole genome shotgun (WGS) entry which is preliminary data.</text>
</comment>
<reference evidence="1 2" key="1">
    <citation type="submission" date="2022-10" db="EMBL/GenBank/DDBJ databases">
        <authorList>
            <person name="Xie J."/>
            <person name="Shen N."/>
        </authorList>
    </citation>
    <scope>NUCLEOTIDE SEQUENCE [LARGE SCALE GENOMIC DNA]</scope>
    <source>
        <strain evidence="1 2">DSM 41681</strain>
    </source>
</reference>
<evidence type="ECO:0000313" key="2">
    <source>
        <dbReference type="Proteomes" id="UP001352223"/>
    </source>
</evidence>
<dbReference type="RefSeq" id="WP_324766226.1">
    <property type="nucleotide sequence ID" value="NZ_BAAATS010000034.1"/>
</dbReference>
<dbReference type="EMBL" id="JAOZYB010000010">
    <property type="protein sequence ID" value="MEB3959240.1"/>
    <property type="molecule type" value="Genomic_DNA"/>
</dbReference>
<name>A0ABU6C5Z2_9ACTN</name>
<keyword evidence="2" id="KW-1185">Reference proteome</keyword>
<sequence length="60" mass="6893">MARKNRGTGRRWPLWGNDRSIEALDQEHRAERGMSGDREVRAETVRARLYATSTYLTAAT</sequence>
<accession>A0ABU6C5Z2</accession>
<organism evidence="1 2">
    <name type="scientific">Streptomyces kunmingensis</name>
    <dbReference type="NCBI Taxonomy" id="68225"/>
    <lineage>
        <taxon>Bacteria</taxon>
        <taxon>Bacillati</taxon>
        <taxon>Actinomycetota</taxon>
        <taxon>Actinomycetes</taxon>
        <taxon>Kitasatosporales</taxon>
        <taxon>Streptomycetaceae</taxon>
        <taxon>Streptomyces</taxon>
    </lineage>
</organism>
<proteinExistence type="predicted"/>
<gene>
    <name evidence="1" type="ORF">OKJ48_03070</name>
</gene>